<name>A0ABR1M7Q2_9PEZI</name>
<organism evidence="1 2">
    <name type="scientific">Phyllosticta citricarpa</name>
    <dbReference type="NCBI Taxonomy" id="55181"/>
    <lineage>
        <taxon>Eukaryota</taxon>
        <taxon>Fungi</taxon>
        <taxon>Dikarya</taxon>
        <taxon>Ascomycota</taxon>
        <taxon>Pezizomycotina</taxon>
        <taxon>Dothideomycetes</taxon>
        <taxon>Dothideomycetes incertae sedis</taxon>
        <taxon>Botryosphaeriales</taxon>
        <taxon>Phyllostictaceae</taxon>
        <taxon>Phyllosticta</taxon>
    </lineage>
</organism>
<evidence type="ECO:0000313" key="1">
    <source>
        <dbReference type="EMBL" id="KAK7543861.1"/>
    </source>
</evidence>
<dbReference type="PANTHER" id="PTHR36091:SF1">
    <property type="entry name" value="ALTERED INHERITANCE OF MITOCHONDRIA PROTEIN 9, MITOCHONDRIAL"/>
    <property type="match status" value="1"/>
</dbReference>
<dbReference type="EMBL" id="JBBPDW010000019">
    <property type="protein sequence ID" value="KAK7543861.1"/>
    <property type="molecule type" value="Genomic_DNA"/>
</dbReference>
<proteinExistence type="predicted"/>
<accession>A0ABR1M7Q2</accession>
<dbReference type="InterPro" id="IPR051035">
    <property type="entry name" value="Mito_inheritance_9"/>
</dbReference>
<dbReference type="PANTHER" id="PTHR36091">
    <property type="entry name" value="ALTERED INHERITANCE OF MITOCHONDRIA PROTEIN 9, MITOCHONDRIAL"/>
    <property type="match status" value="1"/>
</dbReference>
<gene>
    <name evidence="1" type="ORF">IWX46DRAFT_127413</name>
</gene>
<protein>
    <submittedName>
        <fullName evidence="1">Uncharacterized protein</fullName>
    </submittedName>
</protein>
<evidence type="ECO:0000313" key="2">
    <source>
        <dbReference type="Proteomes" id="UP001365128"/>
    </source>
</evidence>
<dbReference type="Proteomes" id="UP001365128">
    <property type="component" value="Unassembled WGS sequence"/>
</dbReference>
<reference evidence="1 2" key="1">
    <citation type="submission" date="2024-04" db="EMBL/GenBank/DDBJ databases">
        <title>Phyllosticta paracitricarpa is synonymous to the EU quarantine fungus P. citricarpa based on phylogenomic analyses.</title>
        <authorList>
            <consortium name="Lawrence Berkeley National Laboratory"/>
            <person name="Van Ingen-Buijs V.A."/>
            <person name="Van Westerhoven A.C."/>
            <person name="Haridas S."/>
            <person name="Skiadas P."/>
            <person name="Martin F."/>
            <person name="Groenewald J.Z."/>
            <person name="Crous P.W."/>
            <person name="Seidl M.F."/>
        </authorList>
    </citation>
    <scope>NUCLEOTIDE SEQUENCE [LARGE SCALE GENOMIC DNA]</scope>
    <source>
        <strain evidence="1 2">CBS 122670</strain>
    </source>
</reference>
<comment type="caution">
    <text evidence="1">The sequence shown here is derived from an EMBL/GenBank/DDBJ whole genome shotgun (WGS) entry which is preliminary data.</text>
</comment>
<keyword evidence="2" id="KW-1185">Reference proteome</keyword>
<sequence>MPRRCFIFMEESEGNQLSKLCGDLDLKSQAKVASEIMEFEKGLAALWLSWHGSLFRKCYEDHPPQHLQPAKVVNEVPEEVVKRAEYDFYIGPSQEFRLWEAEREKLEDYHGPWASASDYVKTLSRCEIDLLSKHAGEDQDGAGQSVKRLQCAPQVCVELLQKASSVVQYIMPKDDSITASRVRHLGLSLNDIFVDKDLRIETVMGWRGAWAGPAFAVHAPPPAFDIGGHDMLNHPEEFLAQLKPEVSEEEFDRSSQQLLARSDEYKQATNNAMWSLIHVAIKTQEFGILPTKHFLIQVQRNWDRFDAQDPCPYDFTEDEIRQHVEEFDGLDQEGEDGVKRACLQATRWV</sequence>